<organism evidence="10 11">
    <name type="scientific">Winogradskyella haliclonae</name>
    <dbReference type="NCBI Taxonomy" id="2048558"/>
    <lineage>
        <taxon>Bacteria</taxon>
        <taxon>Pseudomonadati</taxon>
        <taxon>Bacteroidota</taxon>
        <taxon>Flavobacteriia</taxon>
        <taxon>Flavobacteriales</taxon>
        <taxon>Flavobacteriaceae</taxon>
        <taxon>Winogradskyella</taxon>
    </lineage>
</organism>
<evidence type="ECO:0000259" key="7">
    <source>
        <dbReference type="Pfam" id="PF00144"/>
    </source>
</evidence>
<evidence type="ECO:0000313" key="10">
    <source>
        <dbReference type="EMBL" id="GGI57434.1"/>
    </source>
</evidence>
<comment type="catalytic activity">
    <reaction evidence="1">
        <text>Hydrolysis of terminal non-reducing N-acetyl-D-hexosamine residues in N-acetyl-beta-D-hexosaminides.</text>
        <dbReference type="EC" id="3.2.1.52"/>
    </reaction>
</comment>
<dbReference type="InterPro" id="IPR001466">
    <property type="entry name" value="Beta-lactam-related"/>
</dbReference>
<evidence type="ECO:0000256" key="1">
    <source>
        <dbReference type="ARBA" id="ARBA00001231"/>
    </source>
</evidence>
<dbReference type="RefSeq" id="WP_188374347.1">
    <property type="nucleotide sequence ID" value="NZ_BMDQ01000002.1"/>
</dbReference>
<comment type="caution">
    <text evidence="10">The sequence shown here is derived from an EMBL/GenBank/DDBJ whole genome shotgun (WGS) entry which is preliminary data.</text>
</comment>
<feature type="domain" description="Glycoside hydrolase family 3 N-terminal" evidence="8">
    <location>
        <begin position="46"/>
        <end position="374"/>
    </location>
</feature>
<dbReference type="PANTHER" id="PTHR30480:SF13">
    <property type="entry name" value="BETA-HEXOSAMINIDASE"/>
    <property type="match status" value="1"/>
</dbReference>
<dbReference type="Proteomes" id="UP000624701">
    <property type="component" value="Unassembled WGS sequence"/>
</dbReference>
<keyword evidence="4 6" id="KW-0378">Hydrolase</keyword>
<dbReference type="Gene3D" id="3.20.20.300">
    <property type="entry name" value="Glycoside hydrolase, family 3, N-terminal domain"/>
    <property type="match status" value="1"/>
</dbReference>
<evidence type="ECO:0000256" key="6">
    <source>
        <dbReference type="RuleBase" id="RU361161"/>
    </source>
</evidence>
<dbReference type="InterPro" id="IPR019800">
    <property type="entry name" value="Glyco_hydro_3_AS"/>
</dbReference>
<dbReference type="PRINTS" id="PR00133">
    <property type="entry name" value="GLHYDRLASE3"/>
</dbReference>
<proteinExistence type="inferred from homology"/>
<dbReference type="PROSITE" id="PS00775">
    <property type="entry name" value="GLYCOSYL_HYDROL_F3"/>
    <property type="match status" value="1"/>
</dbReference>
<evidence type="ECO:0000256" key="4">
    <source>
        <dbReference type="ARBA" id="ARBA00022801"/>
    </source>
</evidence>
<keyword evidence="5 6" id="KW-0326">Glycosidase</keyword>
<protein>
    <recommendedName>
        <fullName evidence="3">beta-N-acetylhexosaminidase</fullName>
        <ecNumber evidence="3">3.2.1.52</ecNumber>
    </recommendedName>
</protein>
<dbReference type="EMBL" id="BMDQ01000002">
    <property type="protein sequence ID" value="GGI57434.1"/>
    <property type="molecule type" value="Genomic_DNA"/>
</dbReference>
<comment type="similarity">
    <text evidence="2 6">Belongs to the glycosyl hydrolase 3 family.</text>
</comment>
<dbReference type="InterPro" id="IPR001764">
    <property type="entry name" value="Glyco_hydro_3_N"/>
</dbReference>
<dbReference type="SUPFAM" id="SSF56601">
    <property type="entry name" value="beta-lactamase/transpeptidase-like"/>
    <property type="match status" value="1"/>
</dbReference>
<evidence type="ECO:0000259" key="8">
    <source>
        <dbReference type="Pfam" id="PF00933"/>
    </source>
</evidence>
<dbReference type="InterPro" id="IPR036962">
    <property type="entry name" value="Glyco_hydro_3_N_sf"/>
</dbReference>
<evidence type="ECO:0000313" key="11">
    <source>
        <dbReference type="Proteomes" id="UP000624701"/>
    </source>
</evidence>
<dbReference type="InterPro" id="IPR017853">
    <property type="entry name" value="GH"/>
</dbReference>
<evidence type="ECO:0000256" key="5">
    <source>
        <dbReference type="ARBA" id="ARBA00023295"/>
    </source>
</evidence>
<feature type="domain" description="Beta-lactamase-related" evidence="7">
    <location>
        <begin position="614"/>
        <end position="962"/>
    </location>
</feature>
<reference evidence="11" key="1">
    <citation type="journal article" date="2019" name="Int. J. Syst. Evol. Microbiol.">
        <title>The Global Catalogue of Microorganisms (GCM) 10K type strain sequencing project: providing services to taxonomists for standard genome sequencing and annotation.</title>
        <authorList>
            <consortium name="The Broad Institute Genomics Platform"/>
            <consortium name="The Broad Institute Genome Sequencing Center for Infectious Disease"/>
            <person name="Wu L."/>
            <person name="Ma J."/>
        </authorList>
    </citation>
    <scope>NUCLEOTIDE SEQUENCE [LARGE SCALE GENOMIC DNA]</scope>
    <source>
        <strain evidence="11">CCM 8681</strain>
    </source>
</reference>
<dbReference type="Pfam" id="PF00144">
    <property type="entry name" value="Beta-lactamase"/>
    <property type="match status" value="1"/>
</dbReference>
<dbReference type="InterPro" id="IPR036881">
    <property type="entry name" value="Glyco_hydro_3_C_sf"/>
</dbReference>
<sequence>MQRITLIIFLFFSSLSFSQEDTPNPLLTEDIEAQQKWVDSVYNSMTVKERIGQLFMVQAFSNKGFKHENEIAALVKQYGIGGVIYSKGGPTRQVKMNNNLQSESKIPLLIGMDAEWGLSMRLDSTYAFPWNMTLGAVSDHKLVEQTGYQIGEHCKRVGVHFNFAPVVDINTNPKNPIIGNRSFGEDKDNVTSKASAFMKGMQSAGVLANAKHFPGHGDTDVDSHKTLPTVSFTKKRIDSVELYPYRKLIKEGLSSVMVAHLNIPELGIQNGLPTSLSKYVVTDLLKKELGFKGLIFTDALTMKGAADFVEPAIDGVAKKKMDTRGEIDLMAFKAGNDVMLMSENVPKGIEKIFKAFEKGDISEERLAHSVKKILMAKYKVGLQDYKPLPYYGVHGDINRVEDDVLYGKLFEEAITVLKNKNSILPLRNLETKKIAYVTLGDDKGSDFYNELKKYTKVHRVSAESLNDLLEKLKNYNTVVIGFHKSNANPWKSYKFSTKELTWLYEIARTNTVVLDVFARPYALMDFSTIENIEAVVMSYQNSTISQQKSAQLLFGAIGVKGKLPVSAGQYFQYGQGETYNALNNLSYGLPESVGVDSKLLNFKLDSIANYAVNEKMTPGIQLLVARKGKVIYNKNFGYHTYSKKNKVDFDDVYDVASLTKIMSTLPLIMELQENNVLSLNTKISKLLPEYKGTNKENITIKQMLSHYARLKPWIPFYAKTLDTITKKPLKKWYRNSRIGAYNVEVTDNLFMRKDYKDSIHDIIKETGLLSTLRYRYSDLPYYILKKYIEKYHDKGLDELIQDHIYQSLGANYTTYKPRDKFSLKDIVPTEVDDYFRYQKVHGYVHDMGAAMQNGVGGHAGVFSNANDVAKLMQMYLQNGFYGGKRYFKTETLAQFTKCHYCHRDNRRGIGFDKPQLGDVGPTCGCISMTSFGHSGFTGTYAWADPEEEIVYVFLANRTYPKAGKNRLLRENIRTEIQRYIYEAIID</sequence>
<dbReference type="PANTHER" id="PTHR30480">
    <property type="entry name" value="BETA-HEXOSAMINIDASE-RELATED"/>
    <property type="match status" value="1"/>
</dbReference>
<dbReference type="Gene3D" id="3.40.710.10">
    <property type="entry name" value="DD-peptidase/beta-lactamase superfamily"/>
    <property type="match status" value="1"/>
</dbReference>
<accession>A0ABQ2BYY2</accession>
<name>A0ABQ2BYY2_9FLAO</name>
<dbReference type="SUPFAM" id="SSF51445">
    <property type="entry name" value="(Trans)glycosidases"/>
    <property type="match status" value="1"/>
</dbReference>
<evidence type="ECO:0000256" key="2">
    <source>
        <dbReference type="ARBA" id="ARBA00005336"/>
    </source>
</evidence>
<dbReference type="InterPro" id="IPR050226">
    <property type="entry name" value="NagZ_Beta-hexosaminidase"/>
</dbReference>
<dbReference type="Pfam" id="PF01915">
    <property type="entry name" value="Glyco_hydro_3_C"/>
    <property type="match status" value="1"/>
</dbReference>
<dbReference type="Gene3D" id="3.40.50.1700">
    <property type="entry name" value="Glycoside hydrolase family 3 C-terminal domain"/>
    <property type="match status" value="1"/>
</dbReference>
<keyword evidence="11" id="KW-1185">Reference proteome</keyword>
<dbReference type="SUPFAM" id="SSF52279">
    <property type="entry name" value="Beta-D-glucan exohydrolase, C-terminal domain"/>
    <property type="match status" value="1"/>
</dbReference>
<evidence type="ECO:0000256" key="3">
    <source>
        <dbReference type="ARBA" id="ARBA00012663"/>
    </source>
</evidence>
<gene>
    <name evidence="10" type="ORF">GCM10011444_17430</name>
</gene>
<dbReference type="InterPro" id="IPR002772">
    <property type="entry name" value="Glyco_hydro_3_C"/>
</dbReference>
<dbReference type="InterPro" id="IPR012338">
    <property type="entry name" value="Beta-lactam/transpept-like"/>
</dbReference>
<feature type="domain" description="Glycoside hydrolase family 3 C-terminal" evidence="9">
    <location>
        <begin position="414"/>
        <end position="572"/>
    </location>
</feature>
<evidence type="ECO:0000259" key="9">
    <source>
        <dbReference type="Pfam" id="PF01915"/>
    </source>
</evidence>
<dbReference type="EC" id="3.2.1.52" evidence="3"/>
<dbReference type="Pfam" id="PF00933">
    <property type="entry name" value="Glyco_hydro_3"/>
    <property type="match status" value="1"/>
</dbReference>